<dbReference type="RefSeq" id="WP_312864554.1">
    <property type="nucleotide sequence ID" value="NZ_JACHIW010000002.1"/>
</dbReference>
<protein>
    <submittedName>
        <fullName evidence="1">Uncharacterized protein</fullName>
    </submittedName>
</protein>
<dbReference type="Proteomes" id="UP000584374">
    <property type="component" value="Unassembled WGS sequence"/>
</dbReference>
<keyword evidence="2" id="KW-1185">Reference proteome</keyword>
<comment type="caution">
    <text evidence="1">The sequence shown here is derived from an EMBL/GenBank/DDBJ whole genome shotgun (WGS) entry which is preliminary data.</text>
</comment>
<reference evidence="1 2" key="1">
    <citation type="submission" date="2020-08" db="EMBL/GenBank/DDBJ databases">
        <title>Sequencing the genomes of 1000 actinobacteria strains.</title>
        <authorList>
            <person name="Klenk H.-P."/>
        </authorList>
    </citation>
    <scope>NUCLEOTIDE SEQUENCE [LARGE SCALE GENOMIC DNA]</scope>
    <source>
        <strain evidence="1 2">DSM 45584</strain>
    </source>
</reference>
<gene>
    <name evidence="1" type="ORF">BJ970_006304</name>
</gene>
<sequence length="95" mass="11086">MDPGHRTGAPWRAIDKRLICNGNQESFRTMFARDSIIVWHFKSFRRKRRRMRGWAVNPSGPNVRRLARPKELDAWIKTLQPIATPRAPHDEPPCG</sequence>
<accession>A0A840QJ15</accession>
<name>A0A840QJ15_9PSEU</name>
<dbReference type="EMBL" id="JACHIW010000002">
    <property type="protein sequence ID" value="MBB5158705.1"/>
    <property type="molecule type" value="Genomic_DNA"/>
</dbReference>
<dbReference type="AlphaFoldDB" id="A0A840QJ15"/>
<proteinExistence type="predicted"/>
<evidence type="ECO:0000313" key="2">
    <source>
        <dbReference type="Proteomes" id="UP000584374"/>
    </source>
</evidence>
<organism evidence="1 2">
    <name type="scientific">Saccharopolyspora phatthalungensis</name>
    <dbReference type="NCBI Taxonomy" id="664693"/>
    <lineage>
        <taxon>Bacteria</taxon>
        <taxon>Bacillati</taxon>
        <taxon>Actinomycetota</taxon>
        <taxon>Actinomycetes</taxon>
        <taxon>Pseudonocardiales</taxon>
        <taxon>Pseudonocardiaceae</taxon>
        <taxon>Saccharopolyspora</taxon>
    </lineage>
</organism>
<evidence type="ECO:0000313" key="1">
    <source>
        <dbReference type="EMBL" id="MBB5158705.1"/>
    </source>
</evidence>